<dbReference type="Gene3D" id="3.30.465.10">
    <property type="match status" value="1"/>
</dbReference>
<protein>
    <submittedName>
        <fullName evidence="4">Putative FAD-linked oxidoreductase</fullName>
        <ecNumber evidence="4">1.-.-.-</ecNumber>
    </submittedName>
</protein>
<proteinExistence type="predicted"/>
<dbReference type="OrthoDB" id="9811557at2"/>
<evidence type="ECO:0000256" key="1">
    <source>
        <dbReference type="ARBA" id="ARBA00022630"/>
    </source>
</evidence>
<dbReference type="SUPFAM" id="SSF55103">
    <property type="entry name" value="FAD-linked oxidases, C-terminal domain"/>
    <property type="match status" value="1"/>
</dbReference>
<dbReference type="InterPro" id="IPR016169">
    <property type="entry name" value="FAD-bd_PCMH_sub2"/>
</dbReference>
<dbReference type="SUPFAM" id="SSF56176">
    <property type="entry name" value="FAD-binding/transporter-associated domain-like"/>
    <property type="match status" value="1"/>
</dbReference>
<dbReference type="EC" id="1.-.-.-" evidence="4"/>
<gene>
    <name evidence="4" type="ORF">TRIHO_36920</name>
</gene>
<dbReference type="AlphaFoldDB" id="A0A132BT08"/>
<keyword evidence="1" id="KW-0285">Flavoprotein</keyword>
<dbReference type="InterPro" id="IPR016164">
    <property type="entry name" value="FAD-linked_Oxase-like_C"/>
</dbReference>
<keyword evidence="5" id="KW-1185">Reference proteome</keyword>
<dbReference type="InterPro" id="IPR036318">
    <property type="entry name" value="FAD-bd_PCMH-like_sf"/>
</dbReference>
<dbReference type="GO" id="GO:0016491">
    <property type="term" value="F:oxidoreductase activity"/>
    <property type="evidence" value="ECO:0007669"/>
    <property type="project" value="UniProtKB-KW"/>
</dbReference>
<dbReference type="PANTHER" id="PTHR11748">
    <property type="entry name" value="D-LACTATE DEHYDROGENASE"/>
    <property type="match status" value="1"/>
</dbReference>
<keyword evidence="4" id="KW-0560">Oxidoreductase</keyword>
<feature type="domain" description="FAD-binding PCMH-type" evidence="3">
    <location>
        <begin position="1"/>
        <end position="172"/>
    </location>
</feature>
<name>A0A132BT08_9RHOB</name>
<reference evidence="4 5" key="1">
    <citation type="submission" date="2015-12" db="EMBL/GenBank/DDBJ databases">
        <title>Genome sequence of the marine Rhodobacteraceae strain O3.65, Candidatus Tritonibacter horizontis.</title>
        <authorList>
            <person name="Poehlein A."/>
            <person name="Giebel H.A."/>
            <person name="Voget S."/>
            <person name="Brinkhoff T."/>
        </authorList>
    </citation>
    <scope>NUCLEOTIDE SEQUENCE [LARGE SCALE GENOMIC DNA]</scope>
    <source>
        <strain evidence="4 5">O3.65</strain>
    </source>
</reference>
<keyword evidence="2" id="KW-0274">FAD</keyword>
<organism evidence="4 5">
    <name type="scientific">Tritonibacter horizontis</name>
    <dbReference type="NCBI Taxonomy" id="1768241"/>
    <lineage>
        <taxon>Bacteria</taxon>
        <taxon>Pseudomonadati</taxon>
        <taxon>Pseudomonadota</taxon>
        <taxon>Alphaproteobacteria</taxon>
        <taxon>Rhodobacterales</taxon>
        <taxon>Paracoccaceae</taxon>
        <taxon>Tritonibacter</taxon>
    </lineage>
</organism>
<dbReference type="GO" id="GO:0071949">
    <property type="term" value="F:FAD binding"/>
    <property type="evidence" value="ECO:0007669"/>
    <property type="project" value="InterPro"/>
</dbReference>
<evidence type="ECO:0000259" key="3">
    <source>
        <dbReference type="PROSITE" id="PS51387"/>
    </source>
</evidence>
<dbReference type="PANTHER" id="PTHR11748:SF103">
    <property type="entry name" value="GLYCOLATE OXIDASE SUBUNIT GLCE"/>
    <property type="match status" value="1"/>
</dbReference>
<dbReference type="EMBL" id="LPUY01000095">
    <property type="protein sequence ID" value="KUP91528.1"/>
    <property type="molecule type" value="Genomic_DNA"/>
</dbReference>
<dbReference type="Pfam" id="PF01565">
    <property type="entry name" value="FAD_binding_4"/>
    <property type="match status" value="1"/>
</dbReference>
<dbReference type="PATRIC" id="fig|1768241.3.peg.3852"/>
<evidence type="ECO:0000313" key="5">
    <source>
        <dbReference type="Proteomes" id="UP000068382"/>
    </source>
</evidence>
<comment type="caution">
    <text evidence="4">The sequence shown here is derived from an EMBL/GenBank/DDBJ whole genome shotgun (WGS) entry which is preliminary data.</text>
</comment>
<dbReference type="InterPro" id="IPR006094">
    <property type="entry name" value="Oxid_FAD_bind_N"/>
</dbReference>
<sequence length="364" mass="38063">MTHPQSEAELADFIAGAKGPLQIQGGNTRGVVLDGDVVSTRGLSGVTLYEPGALTLVVQAGTPVAEVEALLASENQQLAFEPMDHRLLMHTQGEPTMGGVFAANISGPRRIQAGAARDFLLGVRFVDGQGQVLRNGGRVMKNVTGYDLVKLMAGAHGTLGVLSEVSLKVLPTPETTATVTVRDLDLAKGIAALSAALGSPFDVTGASYDPQVRTAYVRLQGFEASVRYRAEALTKILGQLGSVEVLTDCADLWRGIRDVASLAGQPGDVWRISVKPTDAVALIPALGATQVLCDWGGGLIWALMPAGRDLRASMTVPGHATLVRAAEGTVLPRHHPEPAPLARLAAGLRAQFDPRGILNPGLMG</sequence>
<dbReference type="RefSeq" id="WP_068247149.1">
    <property type="nucleotide sequence ID" value="NZ_LPUY01000095.1"/>
</dbReference>
<accession>A0A132BT08</accession>
<dbReference type="InterPro" id="IPR016166">
    <property type="entry name" value="FAD-bd_PCMH"/>
</dbReference>
<dbReference type="Proteomes" id="UP000068382">
    <property type="component" value="Unassembled WGS sequence"/>
</dbReference>
<evidence type="ECO:0000256" key="2">
    <source>
        <dbReference type="ARBA" id="ARBA00022827"/>
    </source>
</evidence>
<evidence type="ECO:0000313" key="4">
    <source>
        <dbReference type="EMBL" id="KUP91528.1"/>
    </source>
</evidence>
<dbReference type="PROSITE" id="PS51387">
    <property type="entry name" value="FAD_PCMH"/>
    <property type="match status" value="1"/>
</dbReference>